<dbReference type="EMBL" id="JBHTAI010000006">
    <property type="protein sequence ID" value="MFC7149232.1"/>
    <property type="molecule type" value="Genomic_DNA"/>
</dbReference>
<sequence length="68" mass="7961">MLANQRFSGLFYGLSIWHDAFYSEQCQVADPRPLRIYTIAVFIAFDICNRCWLLYMGFPKDEASALLY</sequence>
<reference evidence="2" key="1">
    <citation type="journal article" date="2019" name="Int. J. Syst. Evol. Microbiol.">
        <title>The Global Catalogue of Microorganisms (GCM) 10K type strain sequencing project: providing services to taxonomists for standard genome sequencing and annotation.</title>
        <authorList>
            <consortium name="The Broad Institute Genomics Platform"/>
            <consortium name="The Broad Institute Genome Sequencing Center for Infectious Disease"/>
            <person name="Wu L."/>
            <person name="Ma J."/>
        </authorList>
    </citation>
    <scope>NUCLEOTIDE SEQUENCE [LARGE SCALE GENOMIC DNA]</scope>
    <source>
        <strain evidence="2">KCTC 12907</strain>
    </source>
</reference>
<gene>
    <name evidence="1" type="ORF">ACFQMJ_11910</name>
</gene>
<accession>A0ABW2FCG7</accession>
<evidence type="ECO:0000313" key="1">
    <source>
        <dbReference type="EMBL" id="MFC7149232.1"/>
    </source>
</evidence>
<dbReference type="Proteomes" id="UP001596378">
    <property type="component" value="Unassembled WGS sequence"/>
</dbReference>
<protein>
    <submittedName>
        <fullName evidence="1">Uncharacterized protein</fullName>
    </submittedName>
</protein>
<proteinExistence type="predicted"/>
<name>A0ABW2FCG7_9BACL</name>
<keyword evidence="2" id="KW-1185">Reference proteome</keyword>
<organism evidence="1 2">
    <name type="scientific">Cohnella cellulosilytica</name>
    <dbReference type="NCBI Taxonomy" id="986710"/>
    <lineage>
        <taxon>Bacteria</taxon>
        <taxon>Bacillati</taxon>
        <taxon>Bacillota</taxon>
        <taxon>Bacilli</taxon>
        <taxon>Bacillales</taxon>
        <taxon>Paenibacillaceae</taxon>
        <taxon>Cohnella</taxon>
    </lineage>
</organism>
<comment type="caution">
    <text evidence="1">The sequence shown here is derived from an EMBL/GenBank/DDBJ whole genome shotgun (WGS) entry which is preliminary data.</text>
</comment>
<evidence type="ECO:0000313" key="2">
    <source>
        <dbReference type="Proteomes" id="UP001596378"/>
    </source>
</evidence>